<feature type="signal peptide" evidence="1">
    <location>
        <begin position="1"/>
        <end position="16"/>
    </location>
</feature>
<organism evidence="2 3">
    <name type="scientific">Peronospora destructor</name>
    <dbReference type="NCBI Taxonomy" id="86335"/>
    <lineage>
        <taxon>Eukaryota</taxon>
        <taxon>Sar</taxon>
        <taxon>Stramenopiles</taxon>
        <taxon>Oomycota</taxon>
        <taxon>Peronosporomycetes</taxon>
        <taxon>Peronosporales</taxon>
        <taxon>Peronosporaceae</taxon>
        <taxon>Peronospora</taxon>
    </lineage>
</organism>
<reference evidence="2" key="1">
    <citation type="submission" date="2022-12" db="EMBL/GenBank/DDBJ databases">
        <authorList>
            <person name="Webb A."/>
        </authorList>
    </citation>
    <scope>NUCLEOTIDE SEQUENCE</scope>
    <source>
        <strain evidence="2">Pd1</strain>
    </source>
</reference>
<keyword evidence="3" id="KW-1185">Reference proteome</keyword>
<comment type="caution">
    <text evidence="2">The sequence shown here is derived from an EMBL/GenBank/DDBJ whole genome shotgun (WGS) entry which is preliminary data.</text>
</comment>
<accession>A0AAV0VKV8</accession>
<proteinExistence type="predicted"/>
<evidence type="ECO:0000256" key="1">
    <source>
        <dbReference type="SAM" id="SignalP"/>
    </source>
</evidence>
<evidence type="ECO:0000313" key="2">
    <source>
        <dbReference type="EMBL" id="CAI5747279.1"/>
    </source>
</evidence>
<dbReference type="AlphaFoldDB" id="A0AAV0VKV8"/>
<protein>
    <recommendedName>
        <fullName evidence="4">Reverse transcriptase domain-containing protein</fullName>
    </recommendedName>
</protein>
<evidence type="ECO:0000313" key="3">
    <source>
        <dbReference type="Proteomes" id="UP001162029"/>
    </source>
</evidence>
<sequence length="219" mass="25179">MSALLFLLTIEPLGNLLRSHEEYGVCLTEDHTATSLFFADDSTLLGSSIVNLQAQLGLVDEYCQGSGARLNLTKSVLLSLNRHHVCPFMPEVKILGPTDSVKYLGIPFSQSLVDERILEDLDQRFYEGFKSWYRRARTLRGRLLVAKTMVLSRLWHYTQHVVIPRTVVRRWQSMLNRFVLSRNHERNSKIIQLIPSEFLYQRRSDGGLGIPNLDAHLKR</sequence>
<feature type="chain" id="PRO_5043874874" description="Reverse transcriptase domain-containing protein" evidence="1">
    <location>
        <begin position="17"/>
        <end position="219"/>
    </location>
</feature>
<keyword evidence="1" id="KW-0732">Signal</keyword>
<name>A0AAV0VKV8_9STRA</name>
<gene>
    <name evidence="2" type="ORF">PDE001_LOCUS12193</name>
</gene>
<dbReference type="Proteomes" id="UP001162029">
    <property type="component" value="Unassembled WGS sequence"/>
</dbReference>
<evidence type="ECO:0008006" key="4">
    <source>
        <dbReference type="Google" id="ProtNLM"/>
    </source>
</evidence>
<dbReference type="EMBL" id="CANTFM010002686">
    <property type="protein sequence ID" value="CAI5747279.1"/>
    <property type="molecule type" value="Genomic_DNA"/>
</dbReference>